<feature type="region of interest" description="Disordered" evidence="2">
    <location>
        <begin position="300"/>
        <end position="322"/>
    </location>
</feature>
<name>A0A2B4SHW2_STYPI</name>
<protein>
    <submittedName>
        <fullName evidence="3">Uncharacterized protein</fullName>
    </submittedName>
</protein>
<feature type="region of interest" description="Disordered" evidence="2">
    <location>
        <begin position="436"/>
        <end position="456"/>
    </location>
</feature>
<feature type="compositionally biased region" description="Basic and acidic residues" evidence="2">
    <location>
        <begin position="300"/>
        <end position="314"/>
    </location>
</feature>
<feature type="region of interest" description="Disordered" evidence="2">
    <location>
        <begin position="474"/>
        <end position="507"/>
    </location>
</feature>
<feature type="region of interest" description="Disordered" evidence="2">
    <location>
        <begin position="548"/>
        <end position="576"/>
    </location>
</feature>
<keyword evidence="1" id="KW-0175">Coiled coil</keyword>
<dbReference type="Proteomes" id="UP000225706">
    <property type="component" value="Unassembled WGS sequence"/>
</dbReference>
<dbReference type="EMBL" id="LSMT01000090">
    <property type="protein sequence ID" value="PFX28072.1"/>
    <property type="molecule type" value="Genomic_DNA"/>
</dbReference>
<feature type="compositionally biased region" description="Basic and acidic residues" evidence="2">
    <location>
        <begin position="484"/>
        <end position="507"/>
    </location>
</feature>
<reference evidence="4" key="1">
    <citation type="journal article" date="2017" name="bioRxiv">
        <title>Comparative analysis of the genomes of Stylophora pistillata and Acropora digitifera provides evidence for extensive differences between species of corals.</title>
        <authorList>
            <person name="Voolstra C.R."/>
            <person name="Li Y."/>
            <person name="Liew Y.J."/>
            <person name="Baumgarten S."/>
            <person name="Zoccola D."/>
            <person name="Flot J.-F."/>
            <person name="Tambutte S."/>
            <person name="Allemand D."/>
            <person name="Aranda M."/>
        </authorList>
    </citation>
    <scope>NUCLEOTIDE SEQUENCE [LARGE SCALE GENOMIC DNA]</scope>
</reference>
<evidence type="ECO:0000313" key="4">
    <source>
        <dbReference type="Proteomes" id="UP000225706"/>
    </source>
</evidence>
<feature type="compositionally biased region" description="Polar residues" evidence="2">
    <location>
        <begin position="91"/>
        <end position="101"/>
    </location>
</feature>
<keyword evidence="4" id="KW-1185">Reference proteome</keyword>
<comment type="caution">
    <text evidence="3">The sequence shown here is derived from an EMBL/GenBank/DDBJ whole genome shotgun (WGS) entry which is preliminary data.</text>
</comment>
<proteinExistence type="predicted"/>
<feature type="coiled-coil region" evidence="1">
    <location>
        <begin position="158"/>
        <end position="216"/>
    </location>
</feature>
<evidence type="ECO:0000256" key="1">
    <source>
        <dbReference type="SAM" id="Coils"/>
    </source>
</evidence>
<organism evidence="3 4">
    <name type="scientific">Stylophora pistillata</name>
    <name type="common">Smooth cauliflower coral</name>
    <dbReference type="NCBI Taxonomy" id="50429"/>
    <lineage>
        <taxon>Eukaryota</taxon>
        <taxon>Metazoa</taxon>
        <taxon>Cnidaria</taxon>
        <taxon>Anthozoa</taxon>
        <taxon>Hexacorallia</taxon>
        <taxon>Scleractinia</taxon>
        <taxon>Astrocoeniina</taxon>
        <taxon>Pocilloporidae</taxon>
        <taxon>Stylophora</taxon>
    </lineage>
</organism>
<gene>
    <name evidence="3" type="ORF">AWC38_SpisGene7220</name>
</gene>
<dbReference type="AlphaFoldDB" id="A0A2B4SHW2"/>
<sequence length="599" mass="69340">MRAMIKVRSSRTGDLISRLNCGSRVNDFKYTKTGMPSAMLRKTTTAKRPGIIHQRNFQRHMKTVKSLVEDIADAEDPEDHEIKLKLDEKSYQSSSSLTRNFAGNRGQENKSKIQSETSSDIFFDNDRFFNGFDSDPVSEDSGDDCTEQQTETRKLTEVERLEEVQTDLEEKIKRTKELLQKTDRTRNQRMHGQQNLKRLELKLEKLEQRLERERAGKTRWTFVRRNIKKPKVGFHSSDLLNRKIPLAKLLESSSESQSHLAEVVLQEMHRDVAVQNQVDSDPTPKPTKLFKSRELHEFEKSLQEDDSQQQKKVTESTTDDLSQIEATKQELNKNENEEESLESFNITQLKDRKEMDKEWLRISDRPDGFIKKIQDVSETKQSKQAWVNINDHASQMFARKVFRAQANGDSFLPRSWDGRRSALNNRAETLKVDGRMSVGGSSKEKDKYKCAGRTSSAQSQRRVTVVKMDTVTGTNTFLPPIPKSEAKKRPKEEQVEKVKDENDKEQQKEKIILIPNRRRLARRRIEIYLKQLKFVKSHKLDEKEVVKNIASSVEDYQSRKSKGGKKEHDSKTTPRSTLYLIGALSKTHLHPPTALPNDR</sequence>
<accession>A0A2B4SHW2</accession>
<feature type="region of interest" description="Disordered" evidence="2">
    <location>
        <begin position="87"/>
        <end position="115"/>
    </location>
</feature>
<dbReference type="OrthoDB" id="5960055at2759"/>
<evidence type="ECO:0000313" key="3">
    <source>
        <dbReference type="EMBL" id="PFX28072.1"/>
    </source>
</evidence>
<evidence type="ECO:0000256" key="2">
    <source>
        <dbReference type="SAM" id="MobiDB-lite"/>
    </source>
</evidence>